<name>A0A2N3Y1B2_SACSN</name>
<dbReference type="AlphaFoldDB" id="A0A2N3Y1B2"/>
<proteinExistence type="predicted"/>
<keyword evidence="2" id="KW-1185">Reference proteome</keyword>
<organism evidence="1 2">
    <name type="scientific">Saccharopolyspora spinosa</name>
    <dbReference type="NCBI Taxonomy" id="60894"/>
    <lineage>
        <taxon>Bacteria</taxon>
        <taxon>Bacillati</taxon>
        <taxon>Actinomycetota</taxon>
        <taxon>Actinomycetes</taxon>
        <taxon>Pseudonocardiales</taxon>
        <taxon>Pseudonocardiaceae</taxon>
        <taxon>Saccharopolyspora</taxon>
    </lineage>
</organism>
<dbReference type="EMBL" id="PJNB01000001">
    <property type="protein sequence ID" value="PKW16707.1"/>
    <property type="molecule type" value="Genomic_DNA"/>
</dbReference>
<gene>
    <name evidence="1" type="ORF">A8926_4576</name>
</gene>
<reference evidence="1" key="1">
    <citation type="submission" date="2017-12" db="EMBL/GenBank/DDBJ databases">
        <title>Sequencing the genomes of 1000 Actinobacteria strains.</title>
        <authorList>
            <person name="Klenk H.-P."/>
        </authorList>
    </citation>
    <scope>NUCLEOTIDE SEQUENCE [LARGE SCALE GENOMIC DNA]</scope>
    <source>
        <strain evidence="1">DSM 44228</strain>
    </source>
</reference>
<evidence type="ECO:0000313" key="2">
    <source>
        <dbReference type="Proteomes" id="UP000233786"/>
    </source>
</evidence>
<dbReference type="Proteomes" id="UP000233786">
    <property type="component" value="Unassembled WGS sequence"/>
</dbReference>
<comment type="caution">
    <text evidence="1">The sequence shown here is derived from an EMBL/GenBank/DDBJ whole genome shotgun (WGS) entry which is preliminary data.</text>
</comment>
<sequence length="92" mass="9796">MPEWRLITMLPMIAAVSVDGHCLCGQIGVVHALVRHGGEGARSGDAAAGLPADWVPTVAPRAPALRVIDARHHVSMTEVDCMDVRTPVHVGW</sequence>
<accession>A0A2N3Y1B2</accession>
<evidence type="ECO:0000313" key="1">
    <source>
        <dbReference type="EMBL" id="PKW16707.1"/>
    </source>
</evidence>
<protein>
    <submittedName>
        <fullName evidence="1">Uncharacterized protein</fullName>
    </submittedName>
</protein>